<evidence type="ECO:0000313" key="1">
    <source>
        <dbReference type="EMBL" id="CAE0724919.1"/>
    </source>
</evidence>
<proteinExistence type="predicted"/>
<gene>
    <name evidence="1" type="ORF">PAUS00366_LOCUS17676</name>
</gene>
<accession>A0A7S4ARV4</accession>
<dbReference type="EMBL" id="HBIX01025755">
    <property type="protein sequence ID" value="CAE0724919.1"/>
    <property type="molecule type" value="Transcribed_RNA"/>
</dbReference>
<sequence length="110" mass="12535">MVPYRTVCTVSCRALHCVVLRCIAWKRVFVSGKAADALGTQKLERDATRRRNRMARERLVRFGLVESCPIQRPSVGLSVDDQPLRSRLASTTSVCGAVRYRQQQLWREGE</sequence>
<name>A0A7S4ARV4_9STRA</name>
<dbReference type="AlphaFoldDB" id="A0A7S4ARV4"/>
<reference evidence="1" key="1">
    <citation type="submission" date="2021-01" db="EMBL/GenBank/DDBJ databases">
        <authorList>
            <person name="Corre E."/>
            <person name="Pelletier E."/>
            <person name="Niang G."/>
            <person name="Scheremetjew M."/>
            <person name="Finn R."/>
            <person name="Kale V."/>
            <person name="Holt S."/>
            <person name="Cochrane G."/>
            <person name="Meng A."/>
            <person name="Brown T."/>
            <person name="Cohen L."/>
        </authorList>
    </citation>
    <scope>NUCLEOTIDE SEQUENCE</scope>
    <source>
        <strain evidence="1">10249 10 AB</strain>
    </source>
</reference>
<organism evidence="1">
    <name type="scientific">Pseudo-nitzschia australis</name>
    <dbReference type="NCBI Taxonomy" id="44445"/>
    <lineage>
        <taxon>Eukaryota</taxon>
        <taxon>Sar</taxon>
        <taxon>Stramenopiles</taxon>
        <taxon>Ochrophyta</taxon>
        <taxon>Bacillariophyta</taxon>
        <taxon>Bacillariophyceae</taxon>
        <taxon>Bacillariophycidae</taxon>
        <taxon>Bacillariales</taxon>
        <taxon>Bacillariaceae</taxon>
        <taxon>Pseudo-nitzschia</taxon>
    </lineage>
</organism>
<protein>
    <submittedName>
        <fullName evidence="1">Uncharacterized protein</fullName>
    </submittedName>
</protein>